<feature type="domain" description="CoA carboxyltransferase N-terminal" evidence="13">
    <location>
        <begin position="1"/>
        <end position="229"/>
    </location>
</feature>
<keyword evidence="16" id="KW-1185">Reference proteome</keyword>
<dbReference type="Pfam" id="PF03255">
    <property type="entry name" value="ACCA"/>
    <property type="match status" value="1"/>
</dbReference>
<comment type="caution">
    <text evidence="15">The sequence shown here is derived from an EMBL/GenBank/DDBJ whole genome shotgun (WGS) entry which is preliminary data.</text>
</comment>
<keyword evidence="10" id="KW-0275">Fatty acid biosynthesis</keyword>
<dbReference type="PRINTS" id="PR01069">
    <property type="entry name" value="ACCCTRFRASEA"/>
</dbReference>
<keyword evidence="4" id="KW-0808">Transferase</keyword>
<dbReference type="OrthoDB" id="9772975at2"/>
<evidence type="ECO:0000256" key="3">
    <source>
        <dbReference type="ARBA" id="ARBA00022516"/>
    </source>
</evidence>
<name>A0A1S1QYZ3_9ACTN</name>
<keyword evidence="7" id="KW-0276">Fatty acid metabolism</keyword>
<evidence type="ECO:0000256" key="5">
    <source>
        <dbReference type="ARBA" id="ARBA00022741"/>
    </source>
</evidence>
<evidence type="ECO:0000256" key="1">
    <source>
        <dbReference type="ARBA" id="ARBA00004956"/>
    </source>
</evidence>
<dbReference type="PANTHER" id="PTHR42853:SF3">
    <property type="entry name" value="ACETYL-COENZYME A CARBOXYLASE CARBOXYL TRANSFERASE SUBUNIT ALPHA, CHLOROPLASTIC"/>
    <property type="match status" value="1"/>
</dbReference>
<evidence type="ECO:0000256" key="7">
    <source>
        <dbReference type="ARBA" id="ARBA00022832"/>
    </source>
</evidence>
<keyword evidence="5" id="KW-0547">Nucleotide-binding</keyword>
<dbReference type="Pfam" id="PF01039">
    <property type="entry name" value="Carboxyl_trans"/>
    <property type="match status" value="1"/>
</dbReference>
<dbReference type="InterPro" id="IPR011763">
    <property type="entry name" value="COA_CT_C"/>
</dbReference>
<comment type="catalytic activity">
    <reaction evidence="11">
        <text>N(6)-carboxybiotinyl-L-lysyl-[protein] + acetyl-CoA = N(6)-biotinyl-L-lysyl-[protein] + malonyl-CoA</text>
        <dbReference type="Rhea" id="RHEA:54728"/>
        <dbReference type="Rhea" id="RHEA-COMP:10505"/>
        <dbReference type="Rhea" id="RHEA-COMP:10506"/>
        <dbReference type="ChEBI" id="CHEBI:57288"/>
        <dbReference type="ChEBI" id="CHEBI:57384"/>
        <dbReference type="ChEBI" id="CHEBI:83144"/>
        <dbReference type="ChEBI" id="CHEBI:83145"/>
        <dbReference type="EC" id="2.1.3.15"/>
    </reaction>
</comment>
<keyword evidence="3" id="KW-0444">Lipid biosynthesis</keyword>
<dbReference type="EMBL" id="MBLM01000108">
    <property type="protein sequence ID" value="OHV38907.1"/>
    <property type="molecule type" value="Genomic_DNA"/>
</dbReference>
<dbReference type="InterPro" id="IPR029045">
    <property type="entry name" value="ClpP/crotonase-like_dom_sf"/>
</dbReference>
<evidence type="ECO:0000256" key="8">
    <source>
        <dbReference type="ARBA" id="ARBA00022840"/>
    </source>
</evidence>
<reference evidence="16" key="1">
    <citation type="submission" date="2016-07" db="EMBL/GenBank/DDBJ databases">
        <title>Sequence Frankia sp. strain CcI1.17.</title>
        <authorList>
            <person name="Ghodhbane-Gtari F."/>
            <person name="Swanson E."/>
            <person name="Gueddou A."/>
            <person name="Morris K."/>
            <person name="Hezbri K."/>
            <person name="Ktari A."/>
            <person name="Nouioui I."/>
            <person name="Abebe-Akele F."/>
            <person name="Simpson S."/>
            <person name="Thomas K."/>
            <person name="Gtari M."/>
            <person name="Tisa L.S."/>
            <person name="Hurst S."/>
        </authorList>
    </citation>
    <scope>NUCLEOTIDE SEQUENCE [LARGE SCALE GENOMIC DNA]</scope>
    <source>
        <strain evidence="16">Cc1.17</strain>
    </source>
</reference>
<dbReference type="Gene3D" id="3.90.226.10">
    <property type="entry name" value="2-enoyl-CoA Hydratase, Chain A, domain 1"/>
    <property type="match status" value="2"/>
</dbReference>
<feature type="domain" description="CoA carboxyltransferase C-terminal" evidence="14">
    <location>
        <begin position="234"/>
        <end position="462"/>
    </location>
</feature>
<dbReference type="RefSeq" id="WP_071083913.1">
    <property type="nucleotide sequence ID" value="NZ_MBLM01000108.1"/>
</dbReference>
<keyword evidence="6" id="KW-0863">Zinc-finger</keyword>
<evidence type="ECO:0000313" key="16">
    <source>
        <dbReference type="Proteomes" id="UP000179627"/>
    </source>
</evidence>
<gene>
    <name evidence="15" type="ORF">CC117_04110</name>
</gene>
<accession>A0A1S1QYZ3</accession>
<dbReference type="Proteomes" id="UP000179627">
    <property type="component" value="Unassembled WGS sequence"/>
</dbReference>
<evidence type="ECO:0000259" key="13">
    <source>
        <dbReference type="PROSITE" id="PS50980"/>
    </source>
</evidence>
<dbReference type="PANTHER" id="PTHR42853">
    <property type="entry name" value="ACETYL-COENZYME A CARBOXYLASE CARBOXYL TRANSFERASE SUBUNIT ALPHA"/>
    <property type="match status" value="1"/>
</dbReference>
<dbReference type="EC" id="2.1.3.15" evidence="2"/>
<dbReference type="GO" id="GO:0005524">
    <property type="term" value="F:ATP binding"/>
    <property type="evidence" value="ECO:0007669"/>
    <property type="project" value="UniProtKB-KW"/>
</dbReference>
<keyword evidence="6" id="KW-0862">Zinc</keyword>
<dbReference type="GO" id="GO:0016743">
    <property type="term" value="F:carboxyl- or carbamoyltransferase activity"/>
    <property type="evidence" value="ECO:0007669"/>
    <property type="project" value="InterPro"/>
</dbReference>
<organism evidence="15 16">
    <name type="scientific">Parafrankia colletiae</name>
    <dbReference type="NCBI Taxonomy" id="573497"/>
    <lineage>
        <taxon>Bacteria</taxon>
        <taxon>Bacillati</taxon>
        <taxon>Actinomycetota</taxon>
        <taxon>Actinomycetes</taxon>
        <taxon>Frankiales</taxon>
        <taxon>Frankiaceae</taxon>
        <taxon>Parafrankia</taxon>
    </lineage>
</organism>
<evidence type="ECO:0000256" key="9">
    <source>
        <dbReference type="ARBA" id="ARBA00023098"/>
    </source>
</evidence>
<evidence type="ECO:0000256" key="6">
    <source>
        <dbReference type="ARBA" id="ARBA00022771"/>
    </source>
</evidence>
<dbReference type="UniPathway" id="UPA00655">
    <property type="reaction ID" value="UER00711"/>
</dbReference>
<evidence type="ECO:0000256" key="2">
    <source>
        <dbReference type="ARBA" id="ARBA00011883"/>
    </source>
</evidence>
<dbReference type="InterPro" id="IPR001095">
    <property type="entry name" value="Acetyl_CoA_COase_a_su"/>
</dbReference>
<protein>
    <recommendedName>
        <fullName evidence="2">acetyl-CoA carboxytransferase</fullName>
        <ecNumber evidence="2">2.1.3.15</ecNumber>
    </recommendedName>
</protein>
<dbReference type="PROSITE" id="PS50989">
    <property type="entry name" value="COA_CT_CTER"/>
    <property type="match status" value="1"/>
</dbReference>
<dbReference type="GO" id="GO:0009317">
    <property type="term" value="C:acetyl-CoA carboxylase complex"/>
    <property type="evidence" value="ECO:0007669"/>
    <property type="project" value="InterPro"/>
</dbReference>
<evidence type="ECO:0000259" key="14">
    <source>
        <dbReference type="PROSITE" id="PS50989"/>
    </source>
</evidence>
<keyword evidence="9" id="KW-0443">Lipid metabolism</keyword>
<feature type="region of interest" description="Disordered" evidence="12">
    <location>
        <begin position="219"/>
        <end position="250"/>
    </location>
</feature>
<comment type="pathway">
    <text evidence="1">Lipid metabolism; malonyl-CoA biosynthesis; malonyl-CoA from acetyl-CoA: step 1/1.</text>
</comment>
<dbReference type="SUPFAM" id="SSF52096">
    <property type="entry name" value="ClpP/crotonase"/>
    <property type="match status" value="2"/>
</dbReference>
<keyword evidence="6" id="KW-0479">Metal-binding</keyword>
<sequence length="484" mass="48834">MAQRRSIPPATDWRAALLADVIRRPASPGAPNRLHWPDYDGRPALWWGTGPVEGVPAVVAVWDFTVHGGSFGEADAAAFTAAAGAAVAGAWPLVSLVRSGGTRLQEGVAGLVGLARVSLALGDVARAGLAHIAVSDHPTTGGMWVTVGSRADLRCAVLGATVGFAGPRVVAAVTGELPPPNSHTALSAQAAGLVDAAVEPSEVADWLRRALCSVGPPRPATAVTHRAPADGDGDGDGENGNAEDHRSGWEQVQVARRGPRRAAGLILGDLLPDGVDLAGPDRTVRARAGRLAGTPVVGVALAAGRDEAPGPDGYRLLTRAADLAGRLGLPLITLVDTPGAACGPAAEAGGVAREIGAAMAAVLGCPSPTISIVLGEGGSGGALAACCTDVVLLSPDGYLTALSPEGAATTLRITPAAAADSAGLLPRDLTRLGFADGVLARSDTDLPGLTHRVRDLLDVLTKSDSYVRLAARKTKWSTGLGGFQ</sequence>
<dbReference type="GO" id="GO:0008270">
    <property type="term" value="F:zinc ion binding"/>
    <property type="evidence" value="ECO:0007669"/>
    <property type="project" value="UniProtKB-KW"/>
</dbReference>
<keyword evidence="8" id="KW-0067">ATP-binding</keyword>
<dbReference type="GO" id="GO:0006633">
    <property type="term" value="P:fatty acid biosynthetic process"/>
    <property type="evidence" value="ECO:0007669"/>
    <property type="project" value="UniProtKB-KW"/>
</dbReference>
<evidence type="ECO:0000256" key="10">
    <source>
        <dbReference type="ARBA" id="ARBA00023160"/>
    </source>
</evidence>
<dbReference type="GO" id="GO:0003989">
    <property type="term" value="F:acetyl-CoA carboxylase activity"/>
    <property type="evidence" value="ECO:0007669"/>
    <property type="project" value="InterPro"/>
</dbReference>
<dbReference type="AlphaFoldDB" id="A0A1S1QYZ3"/>
<dbReference type="PROSITE" id="PS50980">
    <property type="entry name" value="COA_CT_NTER"/>
    <property type="match status" value="1"/>
</dbReference>
<evidence type="ECO:0000256" key="12">
    <source>
        <dbReference type="SAM" id="MobiDB-lite"/>
    </source>
</evidence>
<dbReference type="InterPro" id="IPR011762">
    <property type="entry name" value="COA_CT_N"/>
</dbReference>
<proteinExistence type="predicted"/>
<evidence type="ECO:0000256" key="11">
    <source>
        <dbReference type="ARBA" id="ARBA00049152"/>
    </source>
</evidence>
<dbReference type="GO" id="GO:2001295">
    <property type="term" value="P:malonyl-CoA biosynthetic process"/>
    <property type="evidence" value="ECO:0007669"/>
    <property type="project" value="UniProtKB-UniPathway"/>
</dbReference>
<evidence type="ECO:0000256" key="4">
    <source>
        <dbReference type="ARBA" id="ARBA00022679"/>
    </source>
</evidence>
<evidence type="ECO:0000313" key="15">
    <source>
        <dbReference type="EMBL" id="OHV38907.1"/>
    </source>
</evidence>
<dbReference type="InterPro" id="IPR034733">
    <property type="entry name" value="AcCoA_carboxyl_beta"/>
</dbReference>